<keyword evidence="2" id="KW-1185">Reference proteome</keyword>
<dbReference type="Proteomes" id="UP000182661">
    <property type="component" value="Unassembled WGS sequence"/>
</dbReference>
<evidence type="ECO:0000313" key="2">
    <source>
        <dbReference type="Proteomes" id="UP000182661"/>
    </source>
</evidence>
<proteinExistence type="predicted"/>
<protein>
    <submittedName>
        <fullName evidence="1">Uncharacterized protein</fullName>
    </submittedName>
</protein>
<accession>A0A657LUW1</accession>
<organism evidence="1 2">
    <name type="scientific">Pararhizobium antarcticum</name>
    <dbReference type="NCBI Taxonomy" id="1798805"/>
    <lineage>
        <taxon>Bacteria</taxon>
        <taxon>Pseudomonadati</taxon>
        <taxon>Pseudomonadota</taxon>
        <taxon>Alphaproteobacteria</taxon>
        <taxon>Hyphomicrobiales</taxon>
        <taxon>Rhizobiaceae</taxon>
        <taxon>Rhizobium/Agrobacterium group</taxon>
        <taxon>Pararhizobium</taxon>
    </lineage>
</organism>
<gene>
    <name evidence="1" type="ORF">AX760_16095</name>
</gene>
<sequence length="74" mass="8172">MLPAIKMSSWHDGLLVRPPAVIAFGELRDILLSLTDFDEGKVDLICSSVEQDGGCELLDEDADCLFVLERILHS</sequence>
<comment type="caution">
    <text evidence="1">The sequence shown here is derived from an EMBL/GenBank/DDBJ whole genome shotgun (WGS) entry which is preliminary data.</text>
</comment>
<evidence type="ECO:0000313" key="1">
    <source>
        <dbReference type="EMBL" id="OJF97780.1"/>
    </source>
</evidence>
<dbReference type="OrthoDB" id="8371424at2"/>
<reference evidence="1 2" key="1">
    <citation type="submission" date="2016-02" db="EMBL/GenBank/DDBJ databases">
        <title>Genome sequencing of a beta-galactosidase producing bacteria Rhizobium sp. 59.</title>
        <authorList>
            <person name="Wang D."/>
            <person name="Kot W."/>
            <person name="Qin Y."/>
            <person name="Hansen L."/>
            <person name="Naqvi K."/>
            <person name="Rensing C."/>
        </authorList>
    </citation>
    <scope>NUCLEOTIDE SEQUENCE [LARGE SCALE GENOMIC DNA]</scope>
    <source>
        <strain evidence="1 2">59</strain>
    </source>
</reference>
<dbReference type="EMBL" id="LSRP01000080">
    <property type="protein sequence ID" value="OJF97780.1"/>
    <property type="molecule type" value="Genomic_DNA"/>
</dbReference>
<dbReference type="RefSeq" id="WP_071832853.1">
    <property type="nucleotide sequence ID" value="NZ_LSRP01000080.1"/>
</dbReference>
<name>A0A657LUW1_9HYPH</name>
<dbReference type="AlphaFoldDB" id="A0A657LUW1"/>